<dbReference type="PANTHER" id="PTHR42912:SF93">
    <property type="entry name" value="N6-ADENOSINE-METHYLTRANSFERASE TMT1A"/>
    <property type="match status" value="1"/>
</dbReference>
<dbReference type="Gene3D" id="3.40.50.150">
    <property type="entry name" value="Vaccinia Virus protein VP39"/>
    <property type="match status" value="1"/>
</dbReference>
<keyword evidence="2" id="KW-0489">Methyltransferase</keyword>
<dbReference type="Proteomes" id="UP000232638">
    <property type="component" value="Chromosome"/>
</dbReference>
<sequence length="242" mass="26794">MRIHPAGEYRAMEELEVIRELVAVRGRRVLELGCGAAWMTRLLVDPLGAAAVTATEVDRVQHAKNLALGDLPSVSFRLGGAEAIADPDGAYDLVFLFKSLHHVPPELMDRALAEIHRVLKPGGLLYCLEPVYQGPFNDVMRLIQDEKEVREAAFAALQRAVGQGRFGLAAEVFFASAGTFPDWPSFESRFVDVTHSERNLDAARRAVIRAAFERHLTPTGARFSKPHRVDLLRREGPGCDEN</sequence>
<keyword evidence="2" id="KW-0808">Transferase</keyword>
<keyword evidence="3" id="KW-1185">Reference proteome</keyword>
<dbReference type="SUPFAM" id="SSF53335">
    <property type="entry name" value="S-adenosyl-L-methionine-dependent methyltransferases"/>
    <property type="match status" value="1"/>
</dbReference>
<evidence type="ECO:0000259" key="1">
    <source>
        <dbReference type="Pfam" id="PF13649"/>
    </source>
</evidence>
<feature type="domain" description="Methyltransferase" evidence="1">
    <location>
        <begin position="29"/>
        <end position="123"/>
    </location>
</feature>
<evidence type="ECO:0000313" key="3">
    <source>
        <dbReference type="Proteomes" id="UP000232638"/>
    </source>
</evidence>
<organism evidence="2 3">
    <name type="scientific">Candidatus Thiodictyon syntrophicum</name>
    <dbReference type="NCBI Taxonomy" id="1166950"/>
    <lineage>
        <taxon>Bacteria</taxon>
        <taxon>Pseudomonadati</taxon>
        <taxon>Pseudomonadota</taxon>
        <taxon>Gammaproteobacteria</taxon>
        <taxon>Chromatiales</taxon>
        <taxon>Chromatiaceae</taxon>
        <taxon>Thiodictyon</taxon>
    </lineage>
</organism>
<evidence type="ECO:0000313" key="2">
    <source>
        <dbReference type="EMBL" id="AUB84742.1"/>
    </source>
</evidence>
<proteinExistence type="predicted"/>
<dbReference type="KEGG" id="tsy:THSYN_12185"/>
<dbReference type="Pfam" id="PF13649">
    <property type="entry name" value="Methyltransf_25"/>
    <property type="match status" value="1"/>
</dbReference>
<dbReference type="OrthoDB" id="323463at2"/>
<dbReference type="InterPro" id="IPR041698">
    <property type="entry name" value="Methyltransf_25"/>
</dbReference>
<protein>
    <submittedName>
        <fullName evidence="2">Methyltransferase type 11</fullName>
    </submittedName>
</protein>
<dbReference type="PANTHER" id="PTHR42912">
    <property type="entry name" value="METHYLTRANSFERASE"/>
    <property type="match status" value="1"/>
</dbReference>
<dbReference type="EMBL" id="CP020370">
    <property type="protein sequence ID" value="AUB84742.1"/>
    <property type="molecule type" value="Genomic_DNA"/>
</dbReference>
<dbReference type="InterPro" id="IPR050508">
    <property type="entry name" value="Methyltransf_Superfamily"/>
</dbReference>
<dbReference type="AlphaFoldDB" id="A0A2K8UGV3"/>
<accession>A0A2K8UGV3</accession>
<dbReference type="GO" id="GO:0008168">
    <property type="term" value="F:methyltransferase activity"/>
    <property type="evidence" value="ECO:0007669"/>
    <property type="project" value="UniProtKB-KW"/>
</dbReference>
<dbReference type="GO" id="GO:0032259">
    <property type="term" value="P:methylation"/>
    <property type="evidence" value="ECO:0007669"/>
    <property type="project" value="UniProtKB-KW"/>
</dbReference>
<name>A0A2K8UGV3_9GAMM</name>
<reference evidence="2 3" key="1">
    <citation type="submission" date="2017-03" db="EMBL/GenBank/DDBJ databases">
        <title>Complete genome sequence of Candidatus 'Thiodictyon syntrophicum' sp. nov. strain Cad16T, a photolithoautotroph purple sulfur bacterium isolated from an alpine meromictic lake.</title>
        <authorList>
            <person name="Luedin S.M."/>
            <person name="Pothier J.F."/>
            <person name="Danza F."/>
            <person name="Storelli N."/>
            <person name="Wittwer M."/>
            <person name="Tonolla M."/>
        </authorList>
    </citation>
    <scope>NUCLEOTIDE SEQUENCE [LARGE SCALE GENOMIC DNA]</scope>
    <source>
        <strain evidence="2 3">Cad16T</strain>
    </source>
</reference>
<dbReference type="InterPro" id="IPR029063">
    <property type="entry name" value="SAM-dependent_MTases_sf"/>
</dbReference>
<dbReference type="CDD" id="cd02440">
    <property type="entry name" value="AdoMet_MTases"/>
    <property type="match status" value="1"/>
</dbReference>
<gene>
    <name evidence="2" type="ORF">THSYN_12185</name>
</gene>